<dbReference type="OrthoDB" id="4499616at2759"/>
<evidence type="ECO:0008006" key="3">
    <source>
        <dbReference type="Google" id="ProtNLM"/>
    </source>
</evidence>
<gene>
    <name evidence="1" type="ORF">PHISCL_02940</name>
</gene>
<proteinExistence type="predicted"/>
<protein>
    <recommendedName>
        <fullName evidence="3">Restriction endonuclease</fullName>
    </recommendedName>
</protein>
<sequence length="178" mass="20604">MAQYIHLDAIKQEIDNITTDDSESVVDGLWISILTWEFPIEQGYVTRPQARHGTQPGKRGWSDLHTYQYTHGTGSPRKFLIVQCKRPSRERQRGAWRDGRNQLEIYFRATYGGRQGEQTPAYGILAIGRLMKAYKNNDNTNRIRRWAPPGVKTCPKGHHISGNARKIKQILDHIRRDH</sequence>
<comment type="caution">
    <text evidence="1">The sequence shown here is derived from an EMBL/GenBank/DDBJ whole genome shotgun (WGS) entry which is preliminary data.</text>
</comment>
<dbReference type="Proteomes" id="UP000266188">
    <property type="component" value="Unassembled WGS sequence"/>
</dbReference>
<dbReference type="AlphaFoldDB" id="A0A3A3A5T9"/>
<evidence type="ECO:0000313" key="2">
    <source>
        <dbReference type="Proteomes" id="UP000266188"/>
    </source>
</evidence>
<evidence type="ECO:0000313" key="1">
    <source>
        <dbReference type="EMBL" id="RJE24731.1"/>
    </source>
</evidence>
<name>A0A3A3A5T9_9EURO</name>
<accession>A0A3A3A5T9</accession>
<dbReference type="EMBL" id="MVGC01000070">
    <property type="protein sequence ID" value="RJE24731.1"/>
    <property type="molecule type" value="Genomic_DNA"/>
</dbReference>
<reference evidence="2" key="1">
    <citation type="submission" date="2017-02" db="EMBL/GenBank/DDBJ databases">
        <authorList>
            <person name="Tafer H."/>
            <person name="Lopandic K."/>
        </authorList>
    </citation>
    <scope>NUCLEOTIDE SEQUENCE [LARGE SCALE GENOMIC DNA]</scope>
    <source>
        <strain evidence="2">CBS 366.77</strain>
    </source>
</reference>
<keyword evidence="2" id="KW-1185">Reference proteome</keyword>
<organism evidence="1 2">
    <name type="scientific">Aspergillus sclerotialis</name>
    <dbReference type="NCBI Taxonomy" id="2070753"/>
    <lineage>
        <taxon>Eukaryota</taxon>
        <taxon>Fungi</taxon>
        <taxon>Dikarya</taxon>
        <taxon>Ascomycota</taxon>
        <taxon>Pezizomycotina</taxon>
        <taxon>Eurotiomycetes</taxon>
        <taxon>Eurotiomycetidae</taxon>
        <taxon>Eurotiales</taxon>
        <taxon>Aspergillaceae</taxon>
        <taxon>Aspergillus</taxon>
        <taxon>Aspergillus subgen. Polypaecilum</taxon>
    </lineage>
</organism>